<evidence type="ECO:0000313" key="2">
    <source>
        <dbReference type="EMBL" id="SFR64824.1"/>
    </source>
</evidence>
<evidence type="ECO:0008006" key="4">
    <source>
        <dbReference type="Google" id="ProtNLM"/>
    </source>
</evidence>
<dbReference type="OrthoDB" id="7013454at2"/>
<dbReference type="InterPro" id="IPR046735">
    <property type="entry name" value="PA2779-like"/>
</dbReference>
<keyword evidence="1" id="KW-0472">Membrane</keyword>
<dbReference type="EMBL" id="FOYW01000001">
    <property type="protein sequence ID" value="SFR64824.1"/>
    <property type="molecule type" value="Genomic_DNA"/>
</dbReference>
<keyword evidence="1" id="KW-0812">Transmembrane</keyword>
<protein>
    <recommendedName>
        <fullName evidence="4">PA2779 family protein</fullName>
    </recommendedName>
</protein>
<evidence type="ECO:0000256" key="1">
    <source>
        <dbReference type="SAM" id="Phobius"/>
    </source>
</evidence>
<keyword evidence="1" id="KW-1133">Transmembrane helix</keyword>
<dbReference type="AlphaFoldDB" id="A0A1I6IDW7"/>
<dbReference type="NCBIfam" id="NF033919">
    <property type="entry name" value="PA2779_fam"/>
    <property type="match status" value="1"/>
</dbReference>
<keyword evidence="3" id="KW-1185">Reference proteome</keyword>
<dbReference type="Pfam" id="PF20332">
    <property type="entry name" value="DUF6627"/>
    <property type="match status" value="1"/>
</dbReference>
<proteinExistence type="predicted"/>
<evidence type="ECO:0000313" key="3">
    <source>
        <dbReference type="Proteomes" id="UP000198644"/>
    </source>
</evidence>
<dbReference type="Proteomes" id="UP000198644">
    <property type="component" value="Unassembled WGS sequence"/>
</dbReference>
<name>A0A1I6IDW7_9GAMM</name>
<dbReference type="InterPro" id="IPR016924">
    <property type="entry name" value="UCP029543"/>
</dbReference>
<sequence length="134" mass="14830">MQTIRNNLRFTAFFMAVLMSLATIWTSPAVANVVGTGELLSEQRVELDRASLLNMLEQQEVKDKLADMGVSQADVEKRIQNLTPAELSAFEQQLAEAPVGQNSVVGIIVLFLLVFVVTDILCATNIYPFINCIR</sequence>
<dbReference type="PIRSF" id="PIRSF029543">
    <property type="entry name" value="UCP029543"/>
    <property type="match status" value="1"/>
</dbReference>
<feature type="transmembrane region" description="Helical" evidence="1">
    <location>
        <begin position="12"/>
        <end position="31"/>
    </location>
</feature>
<feature type="transmembrane region" description="Helical" evidence="1">
    <location>
        <begin position="104"/>
        <end position="130"/>
    </location>
</feature>
<dbReference type="RefSeq" id="WP_092011990.1">
    <property type="nucleotide sequence ID" value="NZ_FOYW01000001.1"/>
</dbReference>
<accession>A0A1I6IDW7</accession>
<dbReference type="STRING" id="650891.SAMN05216203_2149"/>
<organism evidence="2 3">
    <name type="scientific">Marinobacter daqiaonensis</name>
    <dbReference type="NCBI Taxonomy" id="650891"/>
    <lineage>
        <taxon>Bacteria</taxon>
        <taxon>Pseudomonadati</taxon>
        <taxon>Pseudomonadota</taxon>
        <taxon>Gammaproteobacteria</taxon>
        <taxon>Pseudomonadales</taxon>
        <taxon>Marinobacteraceae</taxon>
        <taxon>Marinobacter</taxon>
    </lineage>
</organism>
<gene>
    <name evidence="2" type="ORF">SAMN05216203_2149</name>
</gene>
<reference evidence="2 3" key="1">
    <citation type="submission" date="2016-10" db="EMBL/GenBank/DDBJ databases">
        <authorList>
            <person name="de Groot N.N."/>
        </authorList>
    </citation>
    <scope>NUCLEOTIDE SEQUENCE [LARGE SCALE GENOMIC DNA]</scope>
    <source>
        <strain evidence="2 3">CGMCC 1.9167</strain>
    </source>
</reference>